<feature type="domain" description="Bacterial alpha-L-rhamnosidase N-terminal" evidence="5">
    <location>
        <begin position="159"/>
        <end position="298"/>
    </location>
</feature>
<dbReference type="GO" id="GO:0005975">
    <property type="term" value="P:carbohydrate metabolic process"/>
    <property type="evidence" value="ECO:0007669"/>
    <property type="project" value="InterPro"/>
</dbReference>
<evidence type="ECO:0000256" key="1">
    <source>
        <dbReference type="ARBA" id="ARBA00001445"/>
    </source>
</evidence>
<evidence type="ECO:0000259" key="6">
    <source>
        <dbReference type="Pfam" id="PF17389"/>
    </source>
</evidence>
<dbReference type="Proteomes" id="UP000623608">
    <property type="component" value="Unassembled WGS sequence"/>
</dbReference>
<gene>
    <name evidence="8" type="ORF">Ate02nite_19600</name>
</gene>
<dbReference type="PANTHER" id="PTHR33307">
    <property type="entry name" value="ALPHA-RHAMNOSIDASE (EUROFUNG)"/>
    <property type="match status" value="1"/>
</dbReference>
<evidence type="ECO:0000256" key="3">
    <source>
        <dbReference type="ARBA" id="ARBA00022801"/>
    </source>
</evidence>
<dbReference type="Pfam" id="PF17389">
    <property type="entry name" value="Bac_rhamnosid6H"/>
    <property type="match status" value="1"/>
</dbReference>
<dbReference type="Gene3D" id="2.60.120.260">
    <property type="entry name" value="Galactose-binding domain-like"/>
    <property type="match status" value="2"/>
</dbReference>
<dbReference type="AlphaFoldDB" id="A0A919NJF2"/>
<dbReference type="InterPro" id="IPR013783">
    <property type="entry name" value="Ig-like_fold"/>
</dbReference>
<dbReference type="EMBL" id="BOMY01000013">
    <property type="protein sequence ID" value="GIF19230.1"/>
    <property type="molecule type" value="Genomic_DNA"/>
</dbReference>
<dbReference type="EC" id="3.2.1.40" evidence="2"/>
<dbReference type="RefSeq" id="WP_203802505.1">
    <property type="nucleotide sequence ID" value="NZ_BOMY01000013.1"/>
</dbReference>
<dbReference type="InterPro" id="IPR016007">
    <property type="entry name" value="Alpha_rhamnosid"/>
</dbReference>
<dbReference type="Pfam" id="PF25788">
    <property type="entry name" value="Ig_Rha78A_N"/>
    <property type="match status" value="1"/>
</dbReference>
<feature type="domain" description="Alpha-L-rhamnosidase concanavalin-like" evidence="4">
    <location>
        <begin position="331"/>
        <end position="429"/>
    </location>
</feature>
<dbReference type="InterPro" id="IPR035398">
    <property type="entry name" value="Bac_rhamnosid_C"/>
</dbReference>
<evidence type="ECO:0000313" key="9">
    <source>
        <dbReference type="Proteomes" id="UP000623608"/>
    </source>
</evidence>
<protein>
    <recommendedName>
        <fullName evidence="2">alpha-L-rhamnosidase</fullName>
        <ecNumber evidence="2">3.2.1.40</ecNumber>
    </recommendedName>
</protein>
<dbReference type="Gene3D" id="2.60.40.10">
    <property type="entry name" value="Immunoglobulins"/>
    <property type="match status" value="1"/>
</dbReference>
<dbReference type="InterPro" id="IPR013737">
    <property type="entry name" value="Bac_rhamnosid_N"/>
</dbReference>
<dbReference type="Pfam" id="PF05592">
    <property type="entry name" value="Bac_rhamnosid"/>
    <property type="match status" value="1"/>
</dbReference>
<dbReference type="PANTHER" id="PTHR33307:SF6">
    <property type="entry name" value="ALPHA-RHAMNOSIDASE (EUROFUNG)-RELATED"/>
    <property type="match status" value="1"/>
</dbReference>
<evidence type="ECO:0000256" key="2">
    <source>
        <dbReference type="ARBA" id="ARBA00012652"/>
    </source>
</evidence>
<dbReference type="InterPro" id="IPR012341">
    <property type="entry name" value="6hp_glycosidase-like_sf"/>
</dbReference>
<name>A0A919NJF2_9ACTN</name>
<feature type="domain" description="Alpha-L-rhamnosidase C-terminal" evidence="7">
    <location>
        <begin position="785"/>
        <end position="845"/>
    </location>
</feature>
<dbReference type="Pfam" id="PF08531">
    <property type="entry name" value="Bac_rhamnosid_N"/>
    <property type="match status" value="1"/>
</dbReference>
<dbReference type="Pfam" id="PF17390">
    <property type="entry name" value="Bac_rhamnosid_C"/>
    <property type="match status" value="1"/>
</dbReference>
<keyword evidence="9" id="KW-1185">Reference proteome</keyword>
<dbReference type="InterPro" id="IPR008928">
    <property type="entry name" value="6-hairpin_glycosidase_sf"/>
</dbReference>
<evidence type="ECO:0000259" key="5">
    <source>
        <dbReference type="Pfam" id="PF08531"/>
    </source>
</evidence>
<evidence type="ECO:0000259" key="4">
    <source>
        <dbReference type="Pfam" id="PF05592"/>
    </source>
</evidence>
<feature type="domain" description="Alpha-L-rhamnosidase six-hairpin glycosidase" evidence="6">
    <location>
        <begin position="436"/>
        <end position="783"/>
    </location>
</feature>
<dbReference type="InterPro" id="IPR035396">
    <property type="entry name" value="Bac_rhamnosid6H"/>
</dbReference>
<dbReference type="SUPFAM" id="SSF48208">
    <property type="entry name" value="Six-hairpin glycosidases"/>
    <property type="match status" value="1"/>
</dbReference>
<dbReference type="PIRSF" id="PIRSF010631">
    <property type="entry name" value="A-rhamnsds"/>
    <property type="match status" value="1"/>
</dbReference>
<dbReference type="Gene3D" id="2.60.420.10">
    <property type="entry name" value="Maltose phosphorylase, domain 3"/>
    <property type="match status" value="1"/>
</dbReference>
<keyword evidence="3" id="KW-0378">Hydrolase</keyword>
<proteinExistence type="predicted"/>
<evidence type="ECO:0000259" key="7">
    <source>
        <dbReference type="Pfam" id="PF17390"/>
    </source>
</evidence>
<dbReference type="GO" id="GO:0030596">
    <property type="term" value="F:alpha-L-rhamnosidase activity"/>
    <property type="evidence" value="ECO:0007669"/>
    <property type="project" value="UniProtKB-EC"/>
</dbReference>
<sequence>MPEQRCYDLRVEYQRAPIGVGVHQPCFSWLATGVLDAFEVAVDRGDGRPAWRSGRVAGDLPAVEYAGGPLDSNQVYRWQVRAWLDGAGEPSEWAASTFETGLLGPADWHAAWIGPKQEPTAMERWTLVDWITGRRPATPVEERLRPVQLLRQRFQVQAEVTRARLYATAHGIYTAQVNGQDAGDEVLAPGFDSYRHRVSVQCYDVTDLLTAGENELGFALADGWWAGRIGISGSSAQFGAETSATWQLHLDHADGRTELVCSGSDVESATGPWAYADLFVGEHFDRRVEPTGWTPVALTGENTAMLRPFTGEPVRRILELPALHVTGDAETGWIVDFGQVLAGRIRLTVREPRSGQVVTLSHTETLQPDGTWFDNIKGINKEQTDVYVAAGLPGSETYEPVFTFHGFRYTRIHGLPSAPALDDVVAVVLGSDLEWTGSFETSDPRLDRLHRNVVWSQRANFLSVPTDCPQRERAGWTGDIQVFAPAATNNAQVVPFLSRWLTNLRADQLPDGRVPIMSPYSPYDAESAAAATGIGAIVAAAGWSDAIALVPWTLYERTGDRRVLEENLDAMLAWVDAPQPGSGFGDWLTPSTLEGRPIHEAIGIAPALTGALVAPMFQARTLTVTALAARALGRYTLADQLERRADGVRAEFAAAHVSADGRLPVDLQGPYALALAFGMIPGPLRAAAAARLAALVEARGHRLDTGFLSVPYLLDALWDNGYPELARRVLWQSEMPSWLYEVDRGATTIWESWDAIAPDGTVRAGSLNHYAFGCVDDWLYRRVAGIQPTSPGYRTAVIEPDLAIGVDSVRAHVGTPYGRLAVAWHRAGDTAEIQVTVPPGITATAWKVPLVPGENTVSVTLPIH</sequence>
<dbReference type="InterPro" id="IPR008902">
    <property type="entry name" value="Rhamnosid_concanavalin"/>
</dbReference>
<reference evidence="8" key="1">
    <citation type="submission" date="2021-01" db="EMBL/GenBank/DDBJ databases">
        <title>Whole genome shotgun sequence of Actinoplanes tereljensis NBRC 105297.</title>
        <authorList>
            <person name="Komaki H."/>
            <person name="Tamura T."/>
        </authorList>
    </citation>
    <scope>NUCLEOTIDE SEQUENCE</scope>
    <source>
        <strain evidence="8">NBRC 105297</strain>
    </source>
</reference>
<comment type="catalytic activity">
    <reaction evidence="1">
        <text>Hydrolysis of terminal non-reducing alpha-L-rhamnose residues in alpha-L-rhamnosides.</text>
        <dbReference type="EC" id="3.2.1.40"/>
    </reaction>
</comment>
<accession>A0A919NJF2</accession>
<dbReference type="Gene3D" id="1.50.10.10">
    <property type="match status" value="1"/>
</dbReference>
<organism evidence="8 9">
    <name type="scientific">Paractinoplanes tereljensis</name>
    <dbReference type="NCBI Taxonomy" id="571912"/>
    <lineage>
        <taxon>Bacteria</taxon>
        <taxon>Bacillati</taxon>
        <taxon>Actinomycetota</taxon>
        <taxon>Actinomycetes</taxon>
        <taxon>Micromonosporales</taxon>
        <taxon>Micromonosporaceae</taxon>
        <taxon>Paractinoplanes</taxon>
    </lineage>
</organism>
<evidence type="ECO:0000313" key="8">
    <source>
        <dbReference type="EMBL" id="GIF19230.1"/>
    </source>
</evidence>
<comment type="caution">
    <text evidence="8">The sequence shown here is derived from an EMBL/GenBank/DDBJ whole genome shotgun (WGS) entry which is preliminary data.</text>
</comment>